<evidence type="ECO:0000256" key="1">
    <source>
        <dbReference type="ARBA" id="ARBA00006484"/>
    </source>
</evidence>
<dbReference type="PROSITE" id="PS00061">
    <property type="entry name" value="ADH_SHORT"/>
    <property type="match status" value="1"/>
</dbReference>
<evidence type="ECO:0000313" key="4">
    <source>
        <dbReference type="EMBL" id="KAH7425464.1"/>
    </source>
</evidence>
<dbReference type="PANTHER" id="PTHR43391:SF74">
    <property type="match status" value="1"/>
</dbReference>
<evidence type="ECO:0000256" key="2">
    <source>
        <dbReference type="ARBA" id="ARBA00023002"/>
    </source>
</evidence>
<comment type="similarity">
    <text evidence="1 3">Belongs to the short-chain dehydrogenases/reductases (SDR) family.</text>
</comment>
<evidence type="ECO:0000313" key="5">
    <source>
        <dbReference type="Proteomes" id="UP000825935"/>
    </source>
</evidence>
<dbReference type="Gene3D" id="3.40.50.720">
    <property type="entry name" value="NAD(P)-binding Rossmann-like Domain"/>
    <property type="match status" value="1"/>
</dbReference>
<dbReference type="PRINTS" id="PR00080">
    <property type="entry name" value="SDRFAMILY"/>
</dbReference>
<dbReference type="InterPro" id="IPR020904">
    <property type="entry name" value="Sc_DH/Rdtase_CS"/>
</dbReference>
<gene>
    <name evidence="4" type="ORF">KP509_11G055500</name>
</gene>
<dbReference type="InterPro" id="IPR002347">
    <property type="entry name" value="SDR_fam"/>
</dbReference>
<dbReference type="InterPro" id="IPR036291">
    <property type="entry name" value="NAD(P)-bd_dom_sf"/>
</dbReference>
<sequence>MVRIVMVIGWLLGALLLTFIPSAYTLSGFIRRWTRFFKGPIVSRGKVVVVTGASSGIGRQIALEYGRRGAKLVLVARREHLLREVAELCKERGAEDAKIVPADLSREEDCKKMINFTVTTFGRLDILVNNAGTTISRFFEDAESPSEFRYVMNVDFWGNIHPTLHALKHLQRTKGQIVVTSSVAAYIPYPYLTFYTAAKGAIVNFYDTLRVESLLRKEVGITLAFPGFVKTELTEKEPPGHIPRWWPMISAETAAIAIVEAASERKRYVIVPGWYITSLFYRIFAPEVLTWLPQLLILKRWKTFLQKV</sequence>
<dbReference type="Pfam" id="PF00106">
    <property type="entry name" value="adh_short"/>
    <property type="match status" value="1"/>
</dbReference>
<accession>A0A8T2TVQ5</accession>
<organism evidence="4 5">
    <name type="scientific">Ceratopteris richardii</name>
    <name type="common">Triangle waterfern</name>
    <dbReference type="NCBI Taxonomy" id="49495"/>
    <lineage>
        <taxon>Eukaryota</taxon>
        <taxon>Viridiplantae</taxon>
        <taxon>Streptophyta</taxon>
        <taxon>Embryophyta</taxon>
        <taxon>Tracheophyta</taxon>
        <taxon>Polypodiopsida</taxon>
        <taxon>Polypodiidae</taxon>
        <taxon>Polypodiales</taxon>
        <taxon>Pteridineae</taxon>
        <taxon>Pteridaceae</taxon>
        <taxon>Parkerioideae</taxon>
        <taxon>Ceratopteris</taxon>
    </lineage>
</organism>
<keyword evidence="2" id="KW-0560">Oxidoreductase</keyword>
<protein>
    <submittedName>
        <fullName evidence="4">Uncharacterized protein</fullName>
    </submittedName>
</protein>
<dbReference type="GO" id="GO:0005829">
    <property type="term" value="C:cytosol"/>
    <property type="evidence" value="ECO:0007669"/>
    <property type="project" value="TreeGrafter"/>
</dbReference>
<dbReference type="PANTHER" id="PTHR43391">
    <property type="entry name" value="RETINOL DEHYDROGENASE-RELATED"/>
    <property type="match status" value="1"/>
</dbReference>
<dbReference type="GO" id="GO:0016491">
    <property type="term" value="F:oxidoreductase activity"/>
    <property type="evidence" value="ECO:0007669"/>
    <property type="project" value="UniProtKB-KW"/>
</dbReference>
<dbReference type="OMA" id="SMEDMAL"/>
<dbReference type="EMBL" id="CM035416">
    <property type="protein sequence ID" value="KAH7425464.1"/>
    <property type="molecule type" value="Genomic_DNA"/>
</dbReference>
<keyword evidence="5" id="KW-1185">Reference proteome</keyword>
<reference evidence="4" key="1">
    <citation type="submission" date="2021-08" db="EMBL/GenBank/DDBJ databases">
        <title>WGS assembly of Ceratopteris richardii.</title>
        <authorList>
            <person name="Marchant D.B."/>
            <person name="Chen G."/>
            <person name="Jenkins J."/>
            <person name="Shu S."/>
            <person name="Leebens-Mack J."/>
            <person name="Grimwood J."/>
            <person name="Schmutz J."/>
            <person name="Soltis P."/>
            <person name="Soltis D."/>
            <person name="Chen Z.-H."/>
        </authorList>
    </citation>
    <scope>NUCLEOTIDE SEQUENCE</scope>
    <source>
        <strain evidence="4">Whitten #5841</strain>
        <tissue evidence="4">Leaf</tissue>
    </source>
</reference>
<dbReference type="AlphaFoldDB" id="A0A8T2TVQ5"/>
<dbReference type="OrthoDB" id="47007at2759"/>
<dbReference type="SUPFAM" id="SSF51735">
    <property type="entry name" value="NAD(P)-binding Rossmann-fold domains"/>
    <property type="match status" value="1"/>
</dbReference>
<evidence type="ECO:0000256" key="3">
    <source>
        <dbReference type="RuleBase" id="RU000363"/>
    </source>
</evidence>
<comment type="caution">
    <text evidence="4">The sequence shown here is derived from an EMBL/GenBank/DDBJ whole genome shotgun (WGS) entry which is preliminary data.</text>
</comment>
<proteinExistence type="inferred from homology"/>
<dbReference type="PRINTS" id="PR00081">
    <property type="entry name" value="GDHRDH"/>
</dbReference>
<dbReference type="Proteomes" id="UP000825935">
    <property type="component" value="Chromosome 11"/>
</dbReference>
<name>A0A8T2TVQ5_CERRI</name>